<organism evidence="3">
    <name type="scientific">marine sediment metagenome</name>
    <dbReference type="NCBI Taxonomy" id="412755"/>
    <lineage>
        <taxon>unclassified sequences</taxon>
        <taxon>metagenomes</taxon>
        <taxon>ecological metagenomes</taxon>
    </lineage>
</organism>
<gene>
    <name evidence="3" type="ORF">LCGC14_0988400</name>
</gene>
<dbReference type="InterPro" id="IPR041635">
    <property type="entry name" value="Type_ISP_LLaBIII_C"/>
</dbReference>
<comment type="caution">
    <text evidence="3">The sequence shown here is derived from an EMBL/GenBank/DDBJ whole genome shotgun (WGS) entry which is preliminary data.</text>
</comment>
<accession>A0A0F9N6E4</accession>
<dbReference type="SUPFAM" id="SSF53335">
    <property type="entry name" value="S-adenosyl-L-methionine-dependent methyltransferases"/>
    <property type="match status" value="1"/>
</dbReference>
<proteinExistence type="predicted"/>
<dbReference type="GO" id="GO:0003677">
    <property type="term" value="F:DNA binding"/>
    <property type="evidence" value="ECO:0007669"/>
    <property type="project" value="InterPro"/>
</dbReference>
<dbReference type="Gene3D" id="3.40.50.150">
    <property type="entry name" value="Vaccinia Virus protein VP39"/>
    <property type="match status" value="1"/>
</dbReference>
<feature type="domain" description="DNA methylase adenine-specific" evidence="1">
    <location>
        <begin position="331"/>
        <end position="525"/>
    </location>
</feature>
<feature type="domain" description="Type ISP restriction-modification enzyme LLaBIII C-terminal specificity" evidence="2">
    <location>
        <begin position="702"/>
        <end position="1027"/>
    </location>
</feature>
<evidence type="ECO:0000259" key="2">
    <source>
        <dbReference type="Pfam" id="PF18135"/>
    </source>
</evidence>
<sequence>MTVVDQLSFSKNALNKYTQKIGKLIDSEVANEESFYADFRDLLKKFFKTDEFEIIIVPKSEETADKPDFIVYMDNIPIIHIEGKNPYDPVDKWLLADTKNRLFNQVYRFRGREDNNIPLIVTDFIHIWIIDKDTPNSKDADHQVKIKLKIIDDSGTSWKVYSGIKQRIESALNYVCEDIVMSISKVSSMIPHLVKYAKKLKEKIIQVFKEPSNPMKNYLENIRNDFLESIFSSDKEKKSQEFADLFAQTLIYGGFIAWMRFCKEGNLSSNFSFKKATDYLPYGTFIYSIFAEISVKLSPEIKKTIINKIEKTFHSTNFEKIIENTETLMITFYSDFLNKYDPVMAKDRGIVYTPHPIVNYMARGVHYFLKKYFYKEEGIIEEGISFLDPAAGTLAYPIEILRLAKKEFDKKYSKQPGRVSNEFNNWVSNSYLTKTYAFEILMAPYVLGHFRLNMVLNDLGAKFDPQKDKANIYLFNTLMSSQTTIQDFRNISIGEEIVSALRIRKNQEILVIMSNPPYNISSQNKIDWIEEKMDLYKHDLDEKNIQPLSDDYVKFIRFAQWKICENKNCLKGIIAYITNNTYLDGRIFRIMRKELCKSFDYIYITNLHGNSRKGETGNPFDIRLGVSIVFFIRLEDHSNDKIEIYYKSIDNPTKYEKFNVLEKPFELKDFKKNPITDLNYFIPLEVETEIYKTYNNFLGMDDIFLNYSTGIKTHHDDFLIHVDKEILVDRLRLFFDNNDDKLKELKLELNSSKTWDPETARTKGDYTKAIKTINLVSYRGFDDRNLIYDNNFVERGRPSFMDEIKEKNYTICTTKQLMKPPFNHIFITNKPFDICVLSTKSKESAYGFPLKFNNTFNIKIPSLEFDVKEEDLFYYVYGILNSKIYQNRYQSLLAKDFPRIPFAKILEKFLLMVNKGKRLAKLHLLESDDLNSTQFPMSKSSDYKIYYIRSKDKDKTGNQIPITYDPSNKRIYFKKRSEAQIKAENNGDPLDEITWIGGITQEMWDFEIGGRQQLKEWLSTHRFSKDIIKNRIQRPLNTKELDYFLKMCDAIKKTIELLPELDEIYKKIDP</sequence>
<dbReference type="EMBL" id="LAZR01003735">
    <property type="protein sequence ID" value="KKN15200.1"/>
    <property type="molecule type" value="Genomic_DNA"/>
</dbReference>
<dbReference type="InterPro" id="IPR029063">
    <property type="entry name" value="SAM-dependent_MTases_sf"/>
</dbReference>
<name>A0A0F9N6E4_9ZZZZ</name>
<evidence type="ECO:0000259" key="1">
    <source>
        <dbReference type="Pfam" id="PF02384"/>
    </source>
</evidence>
<dbReference type="GO" id="GO:0008170">
    <property type="term" value="F:N-methyltransferase activity"/>
    <property type="evidence" value="ECO:0007669"/>
    <property type="project" value="InterPro"/>
</dbReference>
<dbReference type="Pfam" id="PF02384">
    <property type="entry name" value="N6_Mtase"/>
    <property type="match status" value="1"/>
</dbReference>
<dbReference type="InterPro" id="IPR003356">
    <property type="entry name" value="DNA_methylase_A-5"/>
</dbReference>
<reference evidence="3" key="1">
    <citation type="journal article" date="2015" name="Nature">
        <title>Complex archaea that bridge the gap between prokaryotes and eukaryotes.</title>
        <authorList>
            <person name="Spang A."/>
            <person name="Saw J.H."/>
            <person name="Jorgensen S.L."/>
            <person name="Zaremba-Niedzwiedzka K."/>
            <person name="Martijn J."/>
            <person name="Lind A.E."/>
            <person name="van Eijk R."/>
            <person name="Schleper C."/>
            <person name="Guy L."/>
            <person name="Ettema T.J."/>
        </authorList>
    </citation>
    <scope>NUCLEOTIDE SEQUENCE</scope>
</reference>
<evidence type="ECO:0000313" key="3">
    <source>
        <dbReference type="EMBL" id="KKN15200.1"/>
    </source>
</evidence>
<protein>
    <recommendedName>
        <fullName evidence="4">Type ISP restriction-modification enzyme LLaBIII C-terminal specificity domain-containing protein</fullName>
    </recommendedName>
</protein>
<dbReference type="Pfam" id="PF18135">
    <property type="entry name" value="Type_ISP_C"/>
    <property type="match status" value="1"/>
</dbReference>
<dbReference type="AlphaFoldDB" id="A0A0F9N6E4"/>
<evidence type="ECO:0008006" key="4">
    <source>
        <dbReference type="Google" id="ProtNLM"/>
    </source>
</evidence>